<dbReference type="InterPro" id="IPR050245">
    <property type="entry name" value="PrsA_foldase"/>
</dbReference>
<dbReference type="SUPFAM" id="SSF109998">
    <property type="entry name" value="Triger factor/SurA peptide-binding domain-like"/>
    <property type="match status" value="1"/>
</dbReference>
<dbReference type="EC" id="5.2.1.8" evidence="4"/>
<feature type="domain" description="PpiC" evidence="3">
    <location>
        <begin position="187"/>
        <end position="276"/>
    </location>
</feature>
<reference evidence="4" key="1">
    <citation type="submission" date="2022-05" db="EMBL/GenBank/DDBJ databases">
        <title>Novel bacterial taxa in a minimal lignocellulolytic consortium and its capacity to transform plastics disclosed by genome-resolved metagenomics.</title>
        <authorList>
            <person name="Rodriguez C.A.D."/>
            <person name="Diaz-Garcia L."/>
            <person name="Herrera K."/>
            <person name="Tarazona N.A."/>
            <person name="Sproer C."/>
            <person name="Overmann J."/>
            <person name="Jimenez D.J."/>
        </authorList>
    </citation>
    <scope>NUCLEOTIDE SEQUENCE</scope>
    <source>
        <strain evidence="4">MAG5</strain>
    </source>
</reference>
<dbReference type="InterPro" id="IPR027304">
    <property type="entry name" value="Trigger_fact/SurA_dom_sf"/>
</dbReference>
<dbReference type="Gene3D" id="1.10.4030.10">
    <property type="entry name" value="Porin chaperone SurA, peptide-binding domain"/>
    <property type="match status" value="1"/>
</dbReference>
<sequence length="342" mass="38656">MNNYEPFYSNGPPIYPPPPKTQSNGWMISTIILGCLLIMAFLTIIFLLIGLGIASESDQSPVAIVNKVEISESKLLDSLIDSSPDLLIDEIDYLIESEIIKQEAAKQGIKLTDQDLHDQLAASKVDYGSEEEFQDYLNYYEMTTDDYKNTLVLPTLTRLLLEHEISVTDEEISAYFEQNKNKIGQSPERVRASLITVDDLDSANQILTELNNGASFLKLANQYSTDYSAEDGGDLGYFTYDEMDVEISEVAFALDINELSDVVPTYYGYSIILKTEYISAIPAQFTDVQRGIEIKLINDKIYSDYSTYIDDLIFQSDVWSIVDYGEDDYDYEEPFSNPVINL</sequence>
<dbReference type="InterPro" id="IPR046357">
    <property type="entry name" value="PPIase_dom_sf"/>
</dbReference>
<dbReference type="EMBL" id="CP097899">
    <property type="protein sequence ID" value="URN95259.1"/>
    <property type="molecule type" value="Genomic_DNA"/>
</dbReference>
<accession>A0A9J6ZGD9</accession>
<dbReference type="InterPro" id="IPR000297">
    <property type="entry name" value="PPIase_PpiC"/>
</dbReference>
<dbReference type="GO" id="GO:0003755">
    <property type="term" value="F:peptidyl-prolyl cis-trans isomerase activity"/>
    <property type="evidence" value="ECO:0007669"/>
    <property type="project" value="UniProtKB-KW"/>
</dbReference>
<keyword evidence="2" id="KW-0472">Membrane</keyword>
<dbReference type="AlphaFoldDB" id="A0A9J6ZGD9"/>
<dbReference type="PANTHER" id="PTHR47245:SF2">
    <property type="entry name" value="PEPTIDYL-PROLYL CIS-TRANS ISOMERASE HP_0175-RELATED"/>
    <property type="match status" value="1"/>
</dbReference>
<dbReference type="KEGG" id="plig:NAG76_03080"/>
<dbReference type="Gene3D" id="3.10.50.40">
    <property type="match status" value="1"/>
</dbReference>
<evidence type="ECO:0000313" key="4">
    <source>
        <dbReference type="EMBL" id="URN95259.1"/>
    </source>
</evidence>
<protein>
    <submittedName>
        <fullName evidence="4">Peptidylprolyl isomerase</fullName>
        <ecNumber evidence="4">5.2.1.8</ecNumber>
    </submittedName>
</protein>
<keyword evidence="2" id="KW-1133">Transmembrane helix</keyword>
<dbReference type="Pfam" id="PF13616">
    <property type="entry name" value="Rotamase_3"/>
    <property type="match status" value="1"/>
</dbReference>
<keyword evidence="1 4" id="KW-0413">Isomerase</keyword>
<keyword evidence="1" id="KW-0697">Rotamase</keyword>
<proteinExistence type="predicted"/>
<evidence type="ECO:0000256" key="1">
    <source>
        <dbReference type="PROSITE-ProRule" id="PRU00278"/>
    </source>
</evidence>
<dbReference type="PANTHER" id="PTHR47245">
    <property type="entry name" value="PEPTIDYLPROLYL ISOMERASE"/>
    <property type="match status" value="1"/>
</dbReference>
<evidence type="ECO:0000313" key="5">
    <source>
        <dbReference type="Proteomes" id="UP001056756"/>
    </source>
</evidence>
<dbReference type="Proteomes" id="UP001056756">
    <property type="component" value="Chromosome"/>
</dbReference>
<keyword evidence="2" id="KW-0812">Transmembrane</keyword>
<name>A0A9J6ZGD9_9BACL</name>
<evidence type="ECO:0000259" key="3">
    <source>
        <dbReference type="PROSITE" id="PS50198"/>
    </source>
</evidence>
<organism evidence="4 5">
    <name type="scientific">Candidatus Pristimantibacillus lignocellulolyticus</name>
    <dbReference type="NCBI Taxonomy" id="2994561"/>
    <lineage>
        <taxon>Bacteria</taxon>
        <taxon>Bacillati</taxon>
        <taxon>Bacillota</taxon>
        <taxon>Bacilli</taxon>
        <taxon>Bacillales</taxon>
        <taxon>Paenibacillaceae</taxon>
        <taxon>Candidatus Pristimantibacillus</taxon>
    </lineage>
</organism>
<feature type="transmembrane region" description="Helical" evidence="2">
    <location>
        <begin position="26"/>
        <end position="51"/>
    </location>
</feature>
<evidence type="ECO:0000256" key="2">
    <source>
        <dbReference type="SAM" id="Phobius"/>
    </source>
</evidence>
<dbReference type="SUPFAM" id="SSF54534">
    <property type="entry name" value="FKBP-like"/>
    <property type="match status" value="1"/>
</dbReference>
<dbReference type="PROSITE" id="PS50198">
    <property type="entry name" value="PPIC_PPIASE_2"/>
    <property type="match status" value="1"/>
</dbReference>
<gene>
    <name evidence="4" type="ORF">NAG76_03080</name>
</gene>